<evidence type="ECO:0000313" key="2">
    <source>
        <dbReference type="Proteomes" id="UP000467249"/>
    </source>
</evidence>
<dbReference type="AlphaFoldDB" id="A0A6N4W5S1"/>
<protein>
    <recommendedName>
        <fullName evidence="3">Alcohol dehydrogenase-like C-terminal domain-containing protein</fullName>
    </recommendedName>
</protein>
<reference evidence="1 2" key="1">
    <citation type="journal article" date="2019" name="Emerg. Microbes Infect.">
        <title>Comprehensive subspecies identification of 175 nontuberculous mycobacteria species based on 7547 genomic profiles.</title>
        <authorList>
            <person name="Matsumoto Y."/>
            <person name="Kinjo T."/>
            <person name="Motooka D."/>
            <person name="Nabeya D."/>
            <person name="Jung N."/>
            <person name="Uechi K."/>
            <person name="Horii T."/>
            <person name="Iida T."/>
            <person name="Fujita J."/>
            <person name="Nakamura S."/>
        </authorList>
    </citation>
    <scope>NUCLEOTIDE SEQUENCE [LARGE SCALE GENOMIC DNA]</scope>
    <source>
        <strain evidence="1 2">JCM 30275</strain>
    </source>
</reference>
<dbReference type="EMBL" id="AP022620">
    <property type="protein sequence ID" value="BBZ75713.1"/>
    <property type="molecule type" value="Genomic_DNA"/>
</dbReference>
<evidence type="ECO:0000313" key="1">
    <source>
        <dbReference type="EMBL" id="BBZ75713.1"/>
    </source>
</evidence>
<keyword evidence="2" id="KW-1185">Reference proteome</keyword>
<name>A0A6N4W5S1_9MYCO</name>
<proteinExistence type="predicted"/>
<organism evidence="1 2">
    <name type="scientific">Mycolicibacterium anyangense</name>
    <dbReference type="NCBI Taxonomy" id="1431246"/>
    <lineage>
        <taxon>Bacteria</taxon>
        <taxon>Bacillati</taxon>
        <taxon>Actinomycetota</taxon>
        <taxon>Actinomycetes</taxon>
        <taxon>Mycobacteriales</taxon>
        <taxon>Mycobacteriaceae</taxon>
        <taxon>Mycolicibacterium</taxon>
    </lineage>
</organism>
<sequence length="78" mass="8102">MAGVTAQITAAALRSMPLQILGSGIGSVPTADVLGELPALTRAIADGALRTRPQAVPLSEVEQVWPQPENGQRIVFTP</sequence>
<gene>
    <name evidence="1" type="ORF">MANY_10500</name>
</gene>
<dbReference type="Proteomes" id="UP000467249">
    <property type="component" value="Chromosome"/>
</dbReference>
<accession>A0A6N4W5S1</accession>
<dbReference type="RefSeq" id="WP_163803283.1">
    <property type="nucleotide sequence ID" value="NZ_AP022620.1"/>
</dbReference>
<evidence type="ECO:0008006" key="3">
    <source>
        <dbReference type="Google" id="ProtNLM"/>
    </source>
</evidence>
<dbReference type="KEGG" id="many:MANY_10500"/>